<feature type="domain" description="Reverse transcriptase zinc-binding" evidence="1">
    <location>
        <begin position="64"/>
        <end position="132"/>
    </location>
</feature>
<protein>
    <submittedName>
        <fullName evidence="3">Uncharacterized protein LOC104727971</fullName>
    </submittedName>
</protein>
<reference evidence="2" key="1">
    <citation type="journal article" date="2014" name="Nat. Commun.">
        <title>The emerging biofuel crop Camelina sativa retains a highly undifferentiated hexaploid genome structure.</title>
        <authorList>
            <person name="Kagale S."/>
            <person name="Koh C."/>
            <person name="Nixon J."/>
            <person name="Bollina V."/>
            <person name="Clarke W.E."/>
            <person name="Tuteja R."/>
            <person name="Spillane C."/>
            <person name="Robinson S.J."/>
            <person name="Links M.G."/>
            <person name="Clarke C."/>
            <person name="Higgins E.E."/>
            <person name="Huebert T."/>
            <person name="Sharpe A.G."/>
            <person name="Parkin I.A."/>
        </authorList>
    </citation>
    <scope>NUCLEOTIDE SEQUENCE [LARGE SCALE GENOMIC DNA]</scope>
    <source>
        <strain evidence="2">cv. DH55</strain>
    </source>
</reference>
<name>A0ABM0US34_CAMSA</name>
<gene>
    <name evidence="3" type="primary">LOC104727971</name>
</gene>
<dbReference type="Pfam" id="PF13966">
    <property type="entry name" value="zf-RVT"/>
    <property type="match status" value="1"/>
</dbReference>
<dbReference type="InterPro" id="IPR026960">
    <property type="entry name" value="RVT-Znf"/>
</dbReference>
<dbReference type="GeneID" id="104727971"/>
<accession>A0ABM0US34</accession>
<dbReference type="Proteomes" id="UP000694864">
    <property type="component" value="Chromosome 11"/>
</dbReference>
<evidence type="ECO:0000313" key="2">
    <source>
        <dbReference type="Proteomes" id="UP000694864"/>
    </source>
</evidence>
<dbReference type="RefSeq" id="XP_010445324.1">
    <property type="nucleotide sequence ID" value="XM_010447022.1"/>
</dbReference>
<proteinExistence type="predicted"/>
<sequence>MGPPPQDIANLTVANLITFITMDWDREKLQETLPGYVDQILEIKPSTLGAKDTYAWLPTTSSIYSAKSGYNESIVHDPKSGSLHDLTSGFSWNTHIWKSHCTPKLKLFMWKLMREALPVGENLRKRRMNVEATFWRLAPLKEPLNVHLFATVREGIEKLQNVIVLPPSGVGQGPLHPWTLWKIWKERNNKLFSKRHESPKDTLSAAIALGREWQDAQILPPKPKQARTKESNPIAGSDFMNLHTDAAWDMGSRKAGLGWLSSTTIRESKYLSPLQHFM</sequence>
<keyword evidence="2" id="KW-1185">Reference proteome</keyword>
<organism evidence="2 3">
    <name type="scientific">Camelina sativa</name>
    <name type="common">False flax</name>
    <name type="synonym">Myagrum sativum</name>
    <dbReference type="NCBI Taxonomy" id="90675"/>
    <lineage>
        <taxon>Eukaryota</taxon>
        <taxon>Viridiplantae</taxon>
        <taxon>Streptophyta</taxon>
        <taxon>Embryophyta</taxon>
        <taxon>Tracheophyta</taxon>
        <taxon>Spermatophyta</taxon>
        <taxon>Magnoliopsida</taxon>
        <taxon>eudicotyledons</taxon>
        <taxon>Gunneridae</taxon>
        <taxon>Pentapetalae</taxon>
        <taxon>rosids</taxon>
        <taxon>malvids</taxon>
        <taxon>Brassicales</taxon>
        <taxon>Brassicaceae</taxon>
        <taxon>Camelineae</taxon>
        <taxon>Camelina</taxon>
    </lineage>
</organism>
<evidence type="ECO:0000313" key="3">
    <source>
        <dbReference type="RefSeq" id="XP_010445324.1"/>
    </source>
</evidence>
<evidence type="ECO:0000259" key="1">
    <source>
        <dbReference type="Pfam" id="PF13966"/>
    </source>
</evidence>
<reference evidence="3" key="2">
    <citation type="submission" date="2025-08" db="UniProtKB">
        <authorList>
            <consortium name="RefSeq"/>
        </authorList>
    </citation>
    <scope>IDENTIFICATION</scope>
    <source>
        <tissue evidence="3">Leaf</tissue>
    </source>
</reference>